<evidence type="ECO:0000313" key="2">
    <source>
        <dbReference type="Proteomes" id="UP000187209"/>
    </source>
</evidence>
<dbReference type="PANTHER" id="PTHR21575:SF12">
    <property type="entry name" value="PROTEIN HID1"/>
    <property type="match status" value="1"/>
</dbReference>
<dbReference type="GO" id="GO:0005797">
    <property type="term" value="C:Golgi medial cisterna"/>
    <property type="evidence" value="ECO:0007669"/>
    <property type="project" value="TreeGrafter"/>
</dbReference>
<protein>
    <submittedName>
        <fullName evidence="1">Uncharacterized protein</fullName>
    </submittedName>
</protein>
<accession>A0A1R2CKU2</accession>
<evidence type="ECO:0000313" key="1">
    <source>
        <dbReference type="EMBL" id="OMJ89586.1"/>
    </source>
</evidence>
<dbReference type="EMBL" id="MPUH01000122">
    <property type="protein sequence ID" value="OMJ89586.1"/>
    <property type="molecule type" value="Genomic_DNA"/>
</dbReference>
<reference evidence="1 2" key="1">
    <citation type="submission" date="2016-11" db="EMBL/GenBank/DDBJ databases">
        <title>The macronuclear genome of Stentor coeruleus: a giant cell with tiny introns.</title>
        <authorList>
            <person name="Slabodnick M."/>
            <person name="Ruby J.G."/>
            <person name="Reiff S.B."/>
            <person name="Swart E.C."/>
            <person name="Gosai S."/>
            <person name="Prabakaran S."/>
            <person name="Witkowska E."/>
            <person name="Larue G.E."/>
            <person name="Fisher S."/>
            <person name="Freeman R.M."/>
            <person name="Gunawardena J."/>
            <person name="Chu W."/>
            <person name="Stover N.A."/>
            <person name="Gregory B.D."/>
            <person name="Nowacki M."/>
            <person name="Derisi J."/>
            <person name="Roy S.W."/>
            <person name="Marshall W.F."/>
            <person name="Sood P."/>
        </authorList>
    </citation>
    <scope>NUCLEOTIDE SEQUENCE [LARGE SCALE GENOMIC DNA]</scope>
    <source>
        <strain evidence="1">WM001</strain>
    </source>
</reference>
<name>A0A1R2CKU2_9CILI</name>
<dbReference type="PANTHER" id="PTHR21575">
    <property type="entry name" value="PROTEIN HID1"/>
    <property type="match status" value="1"/>
</dbReference>
<dbReference type="OrthoDB" id="310000at2759"/>
<dbReference type="GO" id="GO:0000138">
    <property type="term" value="C:Golgi trans cisterna"/>
    <property type="evidence" value="ECO:0007669"/>
    <property type="project" value="TreeGrafter"/>
</dbReference>
<dbReference type="Proteomes" id="UP000187209">
    <property type="component" value="Unassembled WGS sequence"/>
</dbReference>
<dbReference type="AlphaFoldDB" id="A0A1R2CKU2"/>
<dbReference type="InterPro" id="IPR026705">
    <property type="entry name" value="Hid-1/Ecm30"/>
</dbReference>
<dbReference type="Pfam" id="PF12722">
    <property type="entry name" value="Hid1"/>
    <property type="match status" value="1"/>
</dbReference>
<gene>
    <name evidence="1" type="ORF">SteCoe_8208</name>
</gene>
<proteinExistence type="predicted"/>
<dbReference type="GO" id="GO:0016020">
    <property type="term" value="C:membrane"/>
    <property type="evidence" value="ECO:0007669"/>
    <property type="project" value="TreeGrafter"/>
</dbReference>
<comment type="caution">
    <text evidence="1">The sequence shown here is derived from an EMBL/GenBank/DDBJ whole genome shotgun (WGS) entry which is preliminary data.</text>
</comment>
<organism evidence="1 2">
    <name type="scientific">Stentor coeruleus</name>
    <dbReference type="NCBI Taxonomy" id="5963"/>
    <lineage>
        <taxon>Eukaryota</taxon>
        <taxon>Sar</taxon>
        <taxon>Alveolata</taxon>
        <taxon>Ciliophora</taxon>
        <taxon>Postciliodesmatophora</taxon>
        <taxon>Heterotrichea</taxon>
        <taxon>Heterotrichida</taxon>
        <taxon>Stentoridae</taxon>
        <taxon>Stentor</taxon>
    </lineage>
</organism>
<sequence>MGNSDSRTILRDHIQQLVNEDISDDGNDFWPSLFTLESTIEDINSMVSEDDIGRLISDYRNNYTKLLDYSIQLLEESYNQVLSLDSEQLTCTSNAVKILARIIPISYKFPVSESLWWETSRAFRAIRSSVGLLHTQVYTVYASLSIEKSDGIILAMLWKEGLLLKDRASDVPEPIWQRRFELLTLVKFLISDIPLNKSSSKTVDLFITEIWFLQTVYSVLNTLICFNPYGFWNLPYASYVRSPNMEKAIKVGLQVVCLLNFAEGPTGSKGNRVKNAIAGIRERGDLISLWKAIKDVLNSVYIAKNTYLPGSQKPFKLEEEVLLLLFTLVKENNGFLQLIVYQKDMIDILFPILHILLQVPDQFICVICAYIIIKFSEHRRFCVSLNTSVNNTLLDLPLFTGNYGDLLIITFSKLILSKNPATDHCSHLFLTAICNISPVLKTLCPISSHNIIKLLQDFSLASWSESEPEVQAVKILLEIINNFIQYQWRGSCYLVYWLLQNSSMIYKINKISSQKSKEFSDVCEKVVQSFKEMKGIEQEQFAEIFKQTTLVGILPLPHQIMSRKITFEDKKMLSCCLKYFYQPGNE</sequence>
<keyword evidence="2" id="KW-1185">Reference proteome</keyword>